<name>A0A9P6R011_9FUNG</name>
<proteinExistence type="predicted"/>
<feature type="non-terminal residue" evidence="1">
    <location>
        <position position="475"/>
    </location>
</feature>
<keyword evidence="2" id="KW-1185">Reference proteome</keyword>
<dbReference type="SUPFAM" id="SSF52047">
    <property type="entry name" value="RNI-like"/>
    <property type="match status" value="1"/>
</dbReference>
<accession>A0A9P6R011</accession>
<dbReference type="PANTHER" id="PTHR13318">
    <property type="entry name" value="PARTNER OF PAIRED, ISOFORM B-RELATED"/>
    <property type="match status" value="1"/>
</dbReference>
<comment type="caution">
    <text evidence="1">The sequence shown here is derived from an EMBL/GenBank/DDBJ whole genome shotgun (WGS) entry which is preliminary data.</text>
</comment>
<dbReference type="AlphaFoldDB" id="A0A9P6R011"/>
<sequence length="475" mass="53350">DAFMRTLAASPWTLLKLKNLDLFGVDFNDKDLAQLLGQMRQLESLEVSHTRFGRLSIEALLKRRAGIGRTGDGSGTTYRLCDSVKSLRIDSCADVTGVLIQTLLESCPKMEFFQGGKVTVSEIARGKEWVCQGILDLSIYLEADEDYHSPEVSPEFLMKQRVVFARLGQLTKLRYLDLTNDTEATRTLDLRLSAGMKSLANLKDLDQLFCTNDFGQRTPFDVPEIVCLIGDHLSGTDLVNCLRVSKHLHKIFITRRINYCGGDPYEYLALRGCHSLLAFSLYGKSGGKRALPDGLSGFIAAHSPTLRDIAITHDDNICKTPSKEFWVALSQCSNLKELSLCHLKISDESSPFFRRICCTGWSLSFKDMVIPESFLAVQQEQDEDTYEGQLVFPGPRRIDLSIRKSPRSETLSPYCQAMMIRACSNLDTLQWSLPTRIRSTVDAFMRTLAASPRTLLKFENVDLSHADFNDKDLAQ</sequence>
<organism evidence="1 2">
    <name type="scientific">Dissophora globulifera</name>
    <dbReference type="NCBI Taxonomy" id="979702"/>
    <lineage>
        <taxon>Eukaryota</taxon>
        <taxon>Fungi</taxon>
        <taxon>Fungi incertae sedis</taxon>
        <taxon>Mucoromycota</taxon>
        <taxon>Mortierellomycotina</taxon>
        <taxon>Mortierellomycetes</taxon>
        <taxon>Mortierellales</taxon>
        <taxon>Mortierellaceae</taxon>
        <taxon>Dissophora</taxon>
    </lineage>
</organism>
<protein>
    <submittedName>
        <fullName evidence="1">Uncharacterized protein</fullName>
    </submittedName>
</protein>
<evidence type="ECO:0000313" key="2">
    <source>
        <dbReference type="Proteomes" id="UP000738325"/>
    </source>
</evidence>
<dbReference type="InterPro" id="IPR032675">
    <property type="entry name" value="LRR_dom_sf"/>
</dbReference>
<dbReference type="EMBL" id="JAAAIP010001162">
    <property type="protein sequence ID" value="KAG0309859.1"/>
    <property type="molecule type" value="Genomic_DNA"/>
</dbReference>
<dbReference type="GO" id="GO:0019005">
    <property type="term" value="C:SCF ubiquitin ligase complex"/>
    <property type="evidence" value="ECO:0007669"/>
    <property type="project" value="TreeGrafter"/>
</dbReference>
<dbReference type="Proteomes" id="UP000738325">
    <property type="component" value="Unassembled WGS sequence"/>
</dbReference>
<dbReference type="GO" id="GO:0031146">
    <property type="term" value="P:SCF-dependent proteasomal ubiquitin-dependent protein catabolic process"/>
    <property type="evidence" value="ECO:0007669"/>
    <property type="project" value="TreeGrafter"/>
</dbReference>
<evidence type="ECO:0000313" key="1">
    <source>
        <dbReference type="EMBL" id="KAG0309859.1"/>
    </source>
</evidence>
<dbReference type="Gene3D" id="3.80.10.10">
    <property type="entry name" value="Ribonuclease Inhibitor"/>
    <property type="match status" value="2"/>
</dbReference>
<gene>
    <name evidence="1" type="ORF">BGZ99_000764</name>
</gene>
<reference evidence="1" key="1">
    <citation type="journal article" date="2020" name="Fungal Divers.">
        <title>Resolving the Mortierellaceae phylogeny through synthesis of multi-gene phylogenetics and phylogenomics.</title>
        <authorList>
            <person name="Vandepol N."/>
            <person name="Liber J."/>
            <person name="Desiro A."/>
            <person name="Na H."/>
            <person name="Kennedy M."/>
            <person name="Barry K."/>
            <person name="Grigoriev I.V."/>
            <person name="Miller A.N."/>
            <person name="O'Donnell K."/>
            <person name="Stajich J.E."/>
            <person name="Bonito G."/>
        </authorList>
    </citation>
    <scope>NUCLEOTIDE SEQUENCE</scope>
    <source>
        <strain evidence="1">REB-010B</strain>
    </source>
</reference>
<dbReference type="OrthoDB" id="2432222at2759"/>